<dbReference type="Proteomes" id="UP001244552">
    <property type="component" value="Unassembled WGS sequence"/>
</dbReference>
<evidence type="ECO:0000256" key="6">
    <source>
        <dbReference type="PROSITE-ProRule" id="PRU00169"/>
    </source>
</evidence>
<evidence type="ECO:0000313" key="8">
    <source>
        <dbReference type="EMBL" id="MDQ0532832.1"/>
    </source>
</evidence>
<organism evidence="8 9">
    <name type="scientific">Azospirillum picis</name>
    <dbReference type="NCBI Taxonomy" id="488438"/>
    <lineage>
        <taxon>Bacteria</taxon>
        <taxon>Pseudomonadati</taxon>
        <taxon>Pseudomonadota</taxon>
        <taxon>Alphaproteobacteria</taxon>
        <taxon>Rhodospirillales</taxon>
        <taxon>Azospirillaceae</taxon>
        <taxon>Azospirillum</taxon>
    </lineage>
</organism>
<dbReference type="EMBL" id="JAUSVU010000004">
    <property type="protein sequence ID" value="MDQ0532832.1"/>
    <property type="molecule type" value="Genomic_DNA"/>
</dbReference>
<dbReference type="SUPFAM" id="SSF52172">
    <property type="entry name" value="CheY-like"/>
    <property type="match status" value="1"/>
</dbReference>
<protein>
    <submittedName>
        <fullName evidence="8">DNA-binding response OmpR family regulator</fullName>
    </submittedName>
</protein>
<dbReference type="GO" id="GO:0003677">
    <property type="term" value="F:DNA binding"/>
    <property type="evidence" value="ECO:0007669"/>
    <property type="project" value="UniProtKB-KW"/>
</dbReference>
<evidence type="ECO:0000256" key="2">
    <source>
        <dbReference type="ARBA" id="ARBA00023012"/>
    </source>
</evidence>
<dbReference type="PANTHER" id="PTHR48111:SF1">
    <property type="entry name" value="TWO-COMPONENT RESPONSE REGULATOR ORR33"/>
    <property type="match status" value="1"/>
</dbReference>
<dbReference type="InterPro" id="IPR039420">
    <property type="entry name" value="WalR-like"/>
</dbReference>
<accession>A0ABU0MHC0</accession>
<reference evidence="8 9" key="1">
    <citation type="submission" date="2023-07" db="EMBL/GenBank/DDBJ databases">
        <title>Genomic Encyclopedia of Type Strains, Phase IV (KMG-IV): sequencing the most valuable type-strain genomes for metagenomic binning, comparative biology and taxonomic classification.</title>
        <authorList>
            <person name="Goeker M."/>
        </authorList>
    </citation>
    <scope>NUCLEOTIDE SEQUENCE [LARGE SCALE GENOMIC DNA]</scope>
    <source>
        <strain evidence="8 9">DSM 19922</strain>
    </source>
</reference>
<proteinExistence type="predicted"/>
<dbReference type="Gene3D" id="3.40.50.2300">
    <property type="match status" value="1"/>
</dbReference>
<feature type="modified residue" description="4-aspartylphosphate" evidence="6">
    <location>
        <position position="51"/>
    </location>
</feature>
<dbReference type="InterPro" id="IPR001789">
    <property type="entry name" value="Sig_transdc_resp-reg_receiver"/>
</dbReference>
<feature type="domain" description="Response regulatory" evidence="7">
    <location>
        <begin position="2"/>
        <end position="120"/>
    </location>
</feature>
<dbReference type="SMART" id="SM00448">
    <property type="entry name" value="REC"/>
    <property type="match status" value="1"/>
</dbReference>
<sequence>MRILIVDDAEHVRYSLRTSLEDAGHEVEEAADGEEALAKLRSGAVDLVVADVWMPRLNGIDLLQRLRTVSPEIPVFVITGGAARIPIESTAAMARTWGADQVFYKPFDNEDLVAAIRQRSTRPDGDG</sequence>
<evidence type="ECO:0000256" key="4">
    <source>
        <dbReference type="ARBA" id="ARBA00023125"/>
    </source>
</evidence>
<dbReference type="InterPro" id="IPR011006">
    <property type="entry name" value="CheY-like_superfamily"/>
</dbReference>
<dbReference type="RefSeq" id="WP_209980413.1">
    <property type="nucleotide sequence ID" value="NZ_JAGINO010000004.1"/>
</dbReference>
<keyword evidence="4 8" id="KW-0238">DNA-binding</keyword>
<keyword evidence="3" id="KW-0805">Transcription regulation</keyword>
<evidence type="ECO:0000256" key="1">
    <source>
        <dbReference type="ARBA" id="ARBA00022553"/>
    </source>
</evidence>
<dbReference type="PROSITE" id="PS50110">
    <property type="entry name" value="RESPONSE_REGULATORY"/>
    <property type="match status" value="1"/>
</dbReference>
<dbReference type="Pfam" id="PF00072">
    <property type="entry name" value="Response_reg"/>
    <property type="match status" value="1"/>
</dbReference>
<evidence type="ECO:0000256" key="3">
    <source>
        <dbReference type="ARBA" id="ARBA00023015"/>
    </source>
</evidence>
<dbReference type="PANTHER" id="PTHR48111">
    <property type="entry name" value="REGULATOR OF RPOS"/>
    <property type="match status" value="1"/>
</dbReference>
<evidence type="ECO:0000259" key="7">
    <source>
        <dbReference type="PROSITE" id="PS50110"/>
    </source>
</evidence>
<keyword evidence="5" id="KW-0804">Transcription</keyword>
<comment type="caution">
    <text evidence="8">The sequence shown here is derived from an EMBL/GenBank/DDBJ whole genome shotgun (WGS) entry which is preliminary data.</text>
</comment>
<evidence type="ECO:0000256" key="5">
    <source>
        <dbReference type="ARBA" id="ARBA00023163"/>
    </source>
</evidence>
<keyword evidence="1 6" id="KW-0597">Phosphoprotein</keyword>
<keyword evidence="9" id="KW-1185">Reference proteome</keyword>
<evidence type="ECO:0000313" key="9">
    <source>
        <dbReference type="Proteomes" id="UP001244552"/>
    </source>
</evidence>
<gene>
    <name evidence="8" type="ORF">QO018_001679</name>
</gene>
<keyword evidence="2" id="KW-0902">Two-component regulatory system</keyword>
<name>A0ABU0MHC0_9PROT</name>